<evidence type="ECO:0000313" key="1">
    <source>
        <dbReference type="EMBL" id="KKT49672.1"/>
    </source>
</evidence>
<evidence type="ECO:0000313" key="2">
    <source>
        <dbReference type="Proteomes" id="UP000034172"/>
    </source>
</evidence>
<accession>A0A0G1K0L6</accession>
<dbReference type="Proteomes" id="UP000034172">
    <property type="component" value="Unassembled WGS sequence"/>
</dbReference>
<dbReference type="EMBL" id="LCIE01000003">
    <property type="protein sequence ID" value="KKT49672.1"/>
    <property type="molecule type" value="Genomic_DNA"/>
</dbReference>
<comment type="caution">
    <text evidence="1">The sequence shown here is derived from an EMBL/GenBank/DDBJ whole genome shotgun (WGS) entry which is preliminary data.</text>
</comment>
<name>A0A0G1K0L6_9BACT</name>
<sequence>MEPKVKQQAGDLFILAKKANLLSSEEFSEVFPKSTLSKISGNIIEDEKVFLQNSRTVKNPEKIWMEGIQFRITADVSQIFIDYLQEKGRAFTLDYDSPVEDVVFNFKSTSSDLDISDTGEEKIDGDSYQGMKIGEDVFKYKMTNQYIPGDVLFDIGRKLFPLSRALLCTNFGDQDQYLIVDLELAPEFTDFGFLSL</sequence>
<gene>
    <name evidence="1" type="ORF">UW41_C0003G0039</name>
</gene>
<protein>
    <submittedName>
        <fullName evidence="1">Uncharacterized protein</fullName>
    </submittedName>
</protein>
<proteinExistence type="predicted"/>
<dbReference type="STRING" id="1618392.UW41_C0003G0039"/>
<organism evidence="1 2">
    <name type="scientific">Candidatus Collierbacteria bacterium GW2011_GWC2_44_18</name>
    <dbReference type="NCBI Taxonomy" id="1618392"/>
    <lineage>
        <taxon>Bacteria</taxon>
        <taxon>Candidatus Collieribacteriota</taxon>
    </lineage>
</organism>
<dbReference type="AlphaFoldDB" id="A0A0G1K0L6"/>
<reference evidence="1 2" key="1">
    <citation type="journal article" date="2015" name="Nature">
        <title>rRNA introns, odd ribosomes, and small enigmatic genomes across a large radiation of phyla.</title>
        <authorList>
            <person name="Brown C.T."/>
            <person name="Hug L.A."/>
            <person name="Thomas B.C."/>
            <person name="Sharon I."/>
            <person name="Castelle C.J."/>
            <person name="Singh A."/>
            <person name="Wilkins M.J."/>
            <person name="Williams K.H."/>
            <person name="Banfield J.F."/>
        </authorList>
    </citation>
    <scope>NUCLEOTIDE SEQUENCE [LARGE SCALE GENOMIC DNA]</scope>
</reference>